<gene>
    <name evidence="2" type="ORF">NCTC10132_00596</name>
</gene>
<accession>A0A3B0PN61</accession>
<evidence type="ECO:0000313" key="3">
    <source>
        <dbReference type="Proteomes" id="UP000257559"/>
    </source>
</evidence>
<organism evidence="2 3">
    <name type="scientific">Mycoplasmopsis edwardii</name>
    <dbReference type="NCBI Taxonomy" id="53558"/>
    <lineage>
        <taxon>Bacteria</taxon>
        <taxon>Bacillati</taxon>
        <taxon>Mycoplasmatota</taxon>
        <taxon>Mycoplasmoidales</taxon>
        <taxon>Metamycoplasmataceae</taxon>
        <taxon>Mycoplasmopsis</taxon>
    </lineage>
</organism>
<dbReference type="EMBL" id="LS991951">
    <property type="protein sequence ID" value="SYV97237.1"/>
    <property type="molecule type" value="Genomic_DNA"/>
</dbReference>
<dbReference type="KEGG" id="medw:NCTC10132_00596"/>
<dbReference type="Proteomes" id="UP000257559">
    <property type="component" value="Chromosome"/>
</dbReference>
<dbReference type="AlphaFoldDB" id="A0A3B0PN61"/>
<evidence type="ECO:0000313" key="2">
    <source>
        <dbReference type="EMBL" id="SYV97237.1"/>
    </source>
</evidence>
<reference evidence="3" key="1">
    <citation type="submission" date="2018-06" db="EMBL/GenBank/DDBJ databases">
        <authorList>
            <consortium name="Pathogen Informatics"/>
        </authorList>
    </citation>
    <scope>NUCLEOTIDE SEQUENCE [LARGE SCALE GENOMIC DNA]</scope>
    <source>
        <strain evidence="3">NCTC10132</strain>
    </source>
</reference>
<name>A0A3B0PN61_9BACT</name>
<feature type="coiled-coil region" evidence="1">
    <location>
        <begin position="5"/>
        <end position="46"/>
    </location>
</feature>
<sequence>MEIFIEKIEHLFNKYNDTLNEINTEIEKNENELKNLLSELNGDEYDKKALDELIKILGGIKNE</sequence>
<keyword evidence="1" id="KW-0175">Coiled coil</keyword>
<keyword evidence="3" id="KW-1185">Reference proteome</keyword>
<protein>
    <submittedName>
        <fullName evidence="2">Uncharacterized protein</fullName>
    </submittedName>
</protein>
<proteinExistence type="predicted"/>
<evidence type="ECO:0000256" key="1">
    <source>
        <dbReference type="SAM" id="Coils"/>
    </source>
</evidence>